<dbReference type="GO" id="GO:0003735">
    <property type="term" value="F:structural constituent of ribosome"/>
    <property type="evidence" value="ECO:0007669"/>
    <property type="project" value="InterPro"/>
</dbReference>
<evidence type="ECO:0000256" key="2">
    <source>
        <dbReference type="ARBA" id="ARBA00022980"/>
    </source>
</evidence>
<proteinExistence type="inferred from homology"/>
<feature type="compositionally biased region" description="Basic residues" evidence="6">
    <location>
        <begin position="12"/>
        <end position="23"/>
    </location>
</feature>
<dbReference type="HAMAP" id="MF_01341">
    <property type="entry name" value="Ribosomal_uL15"/>
    <property type="match status" value="1"/>
</dbReference>
<evidence type="ECO:0000313" key="8">
    <source>
        <dbReference type="EMBL" id="OGY97288.1"/>
    </source>
</evidence>
<dbReference type="PROSITE" id="PS00475">
    <property type="entry name" value="RIBOSOMAL_L15"/>
    <property type="match status" value="1"/>
</dbReference>
<dbReference type="NCBIfam" id="TIGR01071">
    <property type="entry name" value="rplO_bact"/>
    <property type="match status" value="1"/>
</dbReference>
<evidence type="ECO:0000256" key="6">
    <source>
        <dbReference type="SAM" id="MobiDB-lite"/>
    </source>
</evidence>
<dbReference type="InterPro" id="IPR021131">
    <property type="entry name" value="Ribosomal_uL15/eL18"/>
</dbReference>
<keyword evidence="2 4" id="KW-0689">Ribosomal protein</keyword>
<evidence type="ECO:0000256" key="5">
    <source>
        <dbReference type="RuleBase" id="RU003888"/>
    </source>
</evidence>
<accession>A0A1G2C7E8</accession>
<dbReference type="GO" id="GO:0006412">
    <property type="term" value="P:translation"/>
    <property type="evidence" value="ECO:0007669"/>
    <property type="project" value="UniProtKB-UniRule"/>
</dbReference>
<dbReference type="EMBL" id="MHKV01000016">
    <property type="protein sequence ID" value="OGY97288.1"/>
    <property type="molecule type" value="Genomic_DNA"/>
</dbReference>
<keyword evidence="4" id="KW-0699">rRNA-binding</keyword>
<dbReference type="AlphaFoldDB" id="A0A1G2C7E8"/>
<evidence type="ECO:0000313" key="9">
    <source>
        <dbReference type="Proteomes" id="UP000176349"/>
    </source>
</evidence>
<dbReference type="PANTHER" id="PTHR12934:SF11">
    <property type="entry name" value="LARGE RIBOSOMAL SUBUNIT PROTEIN UL15M"/>
    <property type="match status" value="1"/>
</dbReference>
<evidence type="ECO:0000259" key="7">
    <source>
        <dbReference type="Pfam" id="PF00828"/>
    </source>
</evidence>
<gene>
    <name evidence="4" type="primary">rplO</name>
    <name evidence="8" type="ORF">A2128_03200</name>
</gene>
<protein>
    <recommendedName>
        <fullName evidence="4">Large ribosomal subunit protein uL15</fullName>
    </recommendedName>
</protein>
<feature type="compositionally biased region" description="Basic residues" evidence="6">
    <location>
        <begin position="33"/>
        <end position="43"/>
    </location>
</feature>
<dbReference type="InterPro" id="IPR001196">
    <property type="entry name" value="Ribosomal_uL15_CS"/>
</dbReference>
<dbReference type="InterPro" id="IPR005749">
    <property type="entry name" value="Ribosomal_uL15_bac-type"/>
</dbReference>
<dbReference type="Proteomes" id="UP000176349">
    <property type="component" value="Unassembled WGS sequence"/>
</dbReference>
<evidence type="ECO:0000256" key="1">
    <source>
        <dbReference type="ARBA" id="ARBA00007320"/>
    </source>
</evidence>
<organism evidence="8 9">
    <name type="scientific">Candidatus Liptonbacteria bacterium GWC1_60_9</name>
    <dbReference type="NCBI Taxonomy" id="1798645"/>
    <lineage>
        <taxon>Bacteria</taxon>
        <taxon>Candidatus Liptoniibacteriota</taxon>
    </lineage>
</organism>
<dbReference type="InterPro" id="IPR036227">
    <property type="entry name" value="Ribosomal_uL15/eL18_sf"/>
</dbReference>
<evidence type="ECO:0000256" key="3">
    <source>
        <dbReference type="ARBA" id="ARBA00023274"/>
    </source>
</evidence>
<comment type="function">
    <text evidence="4">Binds to the 23S rRNA.</text>
</comment>
<name>A0A1G2C7E8_9BACT</name>
<comment type="subunit">
    <text evidence="4">Part of the 50S ribosomal subunit.</text>
</comment>
<dbReference type="GO" id="GO:0022625">
    <property type="term" value="C:cytosolic large ribosomal subunit"/>
    <property type="evidence" value="ECO:0007669"/>
    <property type="project" value="TreeGrafter"/>
</dbReference>
<keyword evidence="4" id="KW-0694">RNA-binding</keyword>
<dbReference type="GO" id="GO:0019843">
    <property type="term" value="F:rRNA binding"/>
    <property type="evidence" value="ECO:0007669"/>
    <property type="project" value="UniProtKB-UniRule"/>
</dbReference>
<evidence type="ECO:0000256" key="4">
    <source>
        <dbReference type="HAMAP-Rule" id="MF_01341"/>
    </source>
</evidence>
<keyword evidence="3 4" id="KW-0687">Ribonucleoprotein</keyword>
<comment type="caution">
    <text evidence="8">The sequence shown here is derived from an EMBL/GenBank/DDBJ whole genome shotgun (WGS) entry which is preliminary data.</text>
</comment>
<dbReference type="Gene3D" id="3.100.10.10">
    <property type="match status" value="1"/>
</dbReference>
<reference evidence="8 9" key="1">
    <citation type="journal article" date="2016" name="Nat. Commun.">
        <title>Thousands of microbial genomes shed light on interconnected biogeochemical processes in an aquifer system.</title>
        <authorList>
            <person name="Anantharaman K."/>
            <person name="Brown C.T."/>
            <person name="Hug L.A."/>
            <person name="Sharon I."/>
            <person name="Castelle C.J."/>
            <person name="Probst A.J."/>
            <person name="Thomas B.C."/>
            <person name="Singh A."/>
            <person name="Wilkins M.J."/>
            <person name="Karaoz U."/>
            <person name="Brodie E.L."/>
            <person name="Williams K.H."/>
            <person name="Hubbard S.S."/>
            <person name="Banfield J.F."/>
        </authorList>
    </citation>
    <scope>NUCLEOTIDE SEQUENCE [LARGE SCALE GENOMIC DNA]</scope>
</reference>
<dbReference type="SUPFAM" id="SSF52080">
    <property type="entry name" value="Ribosomal proteins L15p and L18e"/>
    <property type="match status" value="1"/>
</dbReference>
<feature type="domain" description="Large ribosomal subunit protein uL15/eL18" evidence="7">
    <location>
        <begin position="72"/>
        <end position="137"/>
    </location>
</feature>
<dbReference type="Pfam" id="PF00828">
    <property type="entry name" value="Ribosomal_L27A"/>
    <property type="match status" value="1"/>
</dbReference>
<comment type="similarity">
    <text evidence="1 4 5">Belongs to the universal ribosomal protein uL15 family.</text>
</comment>
<feature type="region of interest" description="Disordered" evidence="6">
    <location>
        <begin position="1"/>
        <end position="44"/>
    </location>
</feature>
<dbReference type="PANTHER" id="PTHR12934">
    <property type="entry name" value="50S RIBOSOMAL PROTEIN L15"/>
    <property type="match status" value="1"/>
</dbReference>
<sequence length="138" mass="15038">MQLHTLIPNHPSKAKKRIARGGKRGTYSGRGIKGQKSRSGHRIRPAERDLIIRLPKLRGFKNKSLVLKPLVVNVGDLVALGLVDITRETLIEKGVLRRRRDSVKILGGGELSKPVHVKGISVSKSAKMKIEKAGGSVA</sequence>
<dbReference type="InterPro" id="IPR030878">
    <property type="entry name" value="Ribosomal_uL15"/>
</dbReference>